<dbReference type="Gene3D" id="2.120.10.30">
    <property type="entry name" value="TolB, C-terminal domain"/>
    <property type="match status" value="1"/>
</dbReference>
<name>A0A7V2ZM15_9BACT</name>
<accession>A0A7V2ZM15</accession>
<comment type="caution">
    <text evidence="2">The sequence shown here is derived from an EMBL/GenBank/DDBJ whole genome shotgun (WGS) entry which is preliminary data.</text>
</comment>
<dbReference type="InterPro" id="IPR011042">
    <property type="entry name" value="6-blade_b-propeller_TolB-like"/>
</dbReference>
<evidence type="ECO:0000313" key="2">
    <source>
        <dbReference type="EMBL" id="HFI92489.1"/>
    </source>
</evidence>
<dbReference type="NCBIfam" id="TIGR04183">
    <property type="entry name" value="Por_Secre_tail"/>
    <property type="match status" value="1"/>
</dbReference>
<evidence type="ECO:0000259" key="1">
    <source>
        <dbReference type="Pfam" id="PF18962"/>
    </source>
</evidence>
<dbReference type="SUPFAM" id="SSF63829">
    <property type="entry name" value="Calcium-dependent phosphotriesterase"/>
    <property type="match status" value="1"/>
</dbReference>
<organism evidence="2">
    <name type="scientific">Ignavibacterium album</name>
    <dbReference type="NCBI Taxonomy" id="591197"/>
    <lineage>
        <taxon>Bacteria</taxon>
        <taxon>Pseudomonadati</taxon>
        <taxon>Ignavibacteriota</taxon>
        <taxon>Ignavibacteria</taxon>
        <taxon>Ignavibacteriales</taxon>
        <taxon>Ignavibacteriaceae</taxon>
        <taxon>Ignavibacterium</taxon>
    </lineage>
</organism>
<dbReference type="InterPro" id="IPR026444">
    <property type="entry name" value="Secre_tail"/>
</dbReference>
<proteinExistence type="predicted"/>
<protein>
    <submittedName>
        <fullName evidence="2">T9SS type A sorting domain-containing protein</fullName>
    </submittedName>
</protein>
<dbReference type="AlphaFoldDB" id="A0A7V2ZM15"/>
<dbReference type="EMBL" id="DSUJ01000011">
    <property type="protein sequence ID" value="HFI92489.1"/>
    <property type="molecule type" value="Genomic_DNA"/>
</dbReference>
<reference evidence="2" key="1">
    <citation type="journal article" date="2020" name="mSystems">
        <title>Genome- and Community-Level Interaction Insights into Carbon Utilization and Element Cycling Functions of Hydrothermarchaeota in Hydrothermal Sediment.</title>
        <authorList>
            <person name="Zhou Z."/>
            <person name="Liu Y."/>
            <person name="Xu W."/>
            <person name="Pan J."/>
            <person name="Luo Z.H."/>
            <person name="Li M."/>
        </authorList>
    </citation>
    <scope>NUCLEOTIDE SEQUENCE [LARGE SCALE GENOMIC DNA]</scope>
    <source>
        <strain evidence="2">SpSt-479</strain>
    </source>
</reference>
<dbReference type="Pfam" id="PF18962">
    <property type="entry name" value="Por_Secre_tail"/>
    <property type="match status" value="1"/>
</dbReference>
<dbReference type="InterPro" id="IPR013783">
    <property type="entry name" value="Ig-like_fold"/>
</dbReference>
<gene>
    <name evidence="2" type="ORF">ENS31_13310</name>
</gene>
<sequence length="591" mass="65354">MKKIFLLVVFVVLSTTSIYSQYEPLYSFGELMRISEENPDMILEAREKTSVLQIPHSIYLPQGIFIEARAVSNDRVLYGVMKNLTDIYDNAEVLTWEQIQSRYDLTEARIHYTKQPTKNPDLGFPSITSGESTNGKYLLVPDWTADKVIKLDPITGDLIDANFIVASGPLQSPKQAKLSPQGFITVSDQISDLVQKFDTIGTYLGFFAPAGGVNTAILDNIRGHNYRPNGNLVVTVGSSANQNSVAEFDNAGNYLGQFITTGSGGLNSPFDIVFRSNDVLVDGSSSNKVHRYDLNGNYLNDFVSSGLAFPQQIHLEGNGNVSVAGFSSPSALYVYDSLGALINSYNVVTGLRGAYKLPNGNYIVTNGTGIYEISTSNVLVRTIVAGVSAQYVDYVDFQEIIPVELTSFAAIANGNNVELNWSTATETNNSGFEIQRSQMSEVKSQNSWQSIGFVNGKGTTSEPQYYSFTDKNLNAGTYTYRLKQVDFDGSFEYSNEIEVDVLSPDKFVLEQNYPNPFNPTTIISWQSPISGYQTLKVYDILRNEVVTLVNEYKEAGKYKIEFDASNIPSGIYYYKISAGSFSDVKKMMVIK</sequence>
<dbReference type="Gene3D" id="2.60.40.10">
    <property type="entry name" value="Immunoglobulins"/>
    <property type="match status" value="1"/>
</dbReference>
<feature type="domain" description="Secretion system C-terminal sorting" evidence="1">
    <location>
        <begin position="513"/>
        <end position="589"/>
    </location>
</feature>